<reference evidence="2" key="1">
    <citation type="submission" date="2019-11" db="EMBL/GenBank/DDBJ databases">
        <authorList>
            <person name="Feng L."/>
        </authorList>
    </citation>
    <scope>NUCLEOTIDE SEQUENCE</scope>
    <source>
        <strain evidence="2">BgluceraseaLFYP119</strain>
    </source>
</reference>
<gene>
    <name evidence="2" type="ORF">BGLFYP119_00108</name>
</gene>
<evidence type="ECO:0000313" key="2">
    <source>
        <dbReference type="EMBL" id="VYT30815.1"/>
    </source>
</evidence>
<protein>
    <submittedName>
        <fullName evidence="2">Uncharacterized protein</fullName>
    </submittedName>
</protein>
<proteinExistence type="predicted"/>
<dbReference type="AlphaFoldDB" id="A0A6N2VJW1"/>
<dbReference type="RefSeq" id="WP_156355353.1">
    <property type="nucleotide sequence ID" value="NZ_CACRST010000027.1"/>
</dbReference>
<sequence>MEQILNKLSEIELTANRIMEDADKTKAALSAEMEQECKAFDAELEKETNIKIQELRNSLEKKKDTEITTLRQQMETTLSDLDIFYSRYHQQLSEDLFQRMLKH</sequence>
<feature type="coiled-coil region" evidence="1">
    <location>
        <begin position="1"/>
        <end position="65"/>
    </location>
</feature>
<evidence type="ECO:0000256" key="1">
    <source>
        <dbReference type="SAM" id="Coils"/>
    </source>
</evidence>
<keyword evidence="1" id="KW-0175">Coiled coil</keyword>
<accession>A0A6N2VJW1</accession>
<organism evidence="2">
    <name type="scientific">Blautia glucerasea</name>
    <dbReference type="NCBI Taxonomy" id="536633"/>
    <lineage>
        <taxon>Bacteria</taxon>
        <taxon>Bacillati</taxon>
        <taxon>Bacillota</taxon>
        <taxon>Clostridia</taxon>
        <taxon>Lachnospirales</taxon>
        <taxon>Lachnospiraceae</taxon>
        <taxon>Blautia</taxon>
    </lineage>
</organism>
<dbReference type="EMBL" id="CACRST010000027">
    <property type="protein sequence ID" value="VYT30815.1"/>
    <property type="molecule type" value="Genomic_DNA"/>
</dbReference>
<name>A0A6N2VJW1_9FIRM</name>